<dbReference type="InterPro" id="IPR050298">
    <property type="entry name" value="Gram-neg_bact_OMP"/>
</dbReference>
<dbReference type="GO" id="GO:0006811">
    <property type="term" value="P:monoatomic ion transport"/>
    <property type="evidence" value="ECO:0007669"/>
    <property type="project" value="UniProtKB-KW"/>
</dbReference>
<dbReference type="GO" id="GO:0015288">
    <property type="term" value="F:porin activity"/>
    <property type="evidence" value="ECO:0007669"/>
    <property type="project" value="UniProtKB-KW"/>
</dbReference>
<evidence type="ECO:0000256" key="5">
    <source>
        <dbReference type="ARBA" id="ARBA00022692"/>
    </source>
</evidence>
<evidence type="ECO:0000256" key="11">
    <source>
        <dbReference type="SAM" id="SignalP"/>
    </source>
</evidence>
<keyword evidence="6 11" id="KW-0732">Signal</keyword>
<evidence type="ECO:0000256" key="6">
    <source>
        <dbReference type="ARBA" id="ARBA00022729"/>
    </source>
</evidence>
<organism evidence="13 14">
    <name type="scientific">Turicimonas muris</name>
    <dbReference type="NCBI Taxonomy" id="1796652"/>
    <lineage>
        <taxon>Bacteria</taxon>
        <taxon>Pseudomonadati</taxon>
        <taxon>Pseudomonadota</taxon>
        <taxon>Betaproteobacteria</taxon>
        <taxon>Burkholderiales</taxon>
        <taxon>Sutterellaceae</taxon>
        <taxon>Turicimonas</taxon>
    </lineage>
</organism>
<evidence type="ECO:0000259" key="12">
    <source>
        <dbReference type="Pfam" id="PF13609"/>
    </source>
</evidence>
<evidence type="ECO:0000256" key="8">
    <source>
        <dbReference type="ARBA" id="ARBA00023114"/>
    </source>
</evidence>
<keyword evidence="4" id="KW-1134">Transmembrane beta strand</keyword>
<dbReference type="GO" id="GO:0009279">
    <property type="term" value="C:cell outer membrane"/>
    <property type="evidence" value="ECO:0007669"/>
    <property type="project" value="UniProtKB-SubCell"/>
</dbReference>
<dbReference type="SUPFAM" id="SSF56935">
    <property type="entry name" value="Porins"/>
    <property type="match status" value="1"/>
</dbReference>
<accession>A0A227K9Z4</accession>
<reference evidence="14" key="1">
    <citation type="submission" date="2017-05" db="EMBL/GenBank/DDBJ databases">
        <title>Improved OligoMM genomes.</title>
        <authorList>
            <person name="Garzetti D."/>
        </authorList>
    </citation>
    <scope>NUCLEOTIDE SEQUENCE [LARGE SCALE GENOMIC DNA]</scope>
    <source>
        <strain evidence="14">YL45</strain>
    </source>
</reference>
<dbReference type="InterPro" id="IPR023614">
    <property type="entry name" value="Porin_dom_sf"/>
</dbReference>
<keyword evidence="10" id="KW-0998">Cell outer membrane</keyword>
<evidence type="ECO:0000256" key="3">
    <source>
        <dbReference type="ARBA" id="ARBA00022448"/>
    </source>
</evidence>
<dbReference type="PANTHER" id="PTHR34501">
    <property type="entry name" value="PROTEIN YDDL-RELATED"/>
    <property type="match status" value="1"/>
</dbReference>
<feature type="signal peptide" evidence="11">
    <location>
        <begin position="1"/>
        <end position="20"/>
    </location>
</feature>
<dbReference type="Pfam" id="PF13609">
    <property type="entry name" value="Porin_4"/>
    <property type="match status" value="1"/>
</dbReference>
<name>A0A227K9Z4_9BURK</name>
<evidence type="ECO:0000256" key="7">
    <source>
        <dbReference type="ARBA" id="ARBA00023065"/>
    </source>
</evidence>
<comment type="subunit">
    <text evidence="2">Homotrimer.</text>
</comment>
<feature type="domain" description="Porin" evidence="12">
    <location>
        <begin position="7"/>
        <end position="327"/>
    </location>
</feature>
<comment type="subcellular location">
    <subcellularLocation>
        <location evidence="1">Cell outer membrane</location>
        <topology evidence="1">Multi-pass membrane protein</topology>
    </subcellularLocation>
</comment>
<evidence type="ECO:0000256" key="4">
    <source>
        <dbReference type="ARBA" id="ARBA00022452"/>
    </source>
</evidence>
<keyword evidence="5" id="KW-0812">Transmembrane</keyword>
<keyword evidence="9" id="KW-0472">Membrane</keyword>
<sequence>MKLKTLALLCSSAICSAAFAGNVEIYGAVDEYVAVNATGGEWKTAIKSGGLSASHWGLKGTEDLGNGVEVFFNLDNAFLADNGSATFGNDGKAFSREANVGVRGKYGQLSFGRQYTPHFLVFAMFDPTELSLGSSDSPYFFPGSAAVTGQDGSLVRADNSLMYVLPTPFGLTNFFYVALGEHTNAAGTQDSNSKGNIYNYAAKFDHGNFSIMGSYLFRKFSPSGQPESWNNQYLNFAASYDFGFTKPVIQFTKKFSSDEKKSDDFWMAQLGTATPLWGGKWMVSGSYLKNQTQDKADAWSLGTKYAYPLSKRTRLYGGVEAVFNDDNAGYAIEAGPDSSLHFNFSGETAYGIPKNLLGKNSVEFFVGINHQF</sequence>
<protein>
    <submittedName>
        <fullName evidence="13">Porin</fullName>
    </submittedName>
</protein>
<evidence type="ECO:0000256" key="1">
    <source>
        <dbReference type="ARBA" id="ARBA00004571"/>
    </source>
</evidence>
<dbReference type="InterPro" id="IPR033900">
    <property type="entry name" value="Gram_neg_porin_domain"/>
</dbReference>
<evidence type="ECO:0000313" key="13">
    <source>
        <dbReference type="EMBL" id="OXE44273.1"/>
    </source>
</evidence>
<dbReference type="EMBL" id="NHMP01000015">
    <property type="protein sequence ID" value="OXE44273.1"/>
    <property type="molecule type" value="Genomic_DNA"/>
</dbReference>
<dbReference type="Proteomes" id="UP000214610">
    <property type="component" value="Unassembled WGS sequence"/>
</dbReference>
<evidence type="ECO:0000256" key="9">
    <source>
        <dbReference type="ARBA" id="ARBA00023136"/>
    </source>
</evidence>
<keyword evidence="8" id="KW-0626">Porin</keyword>
<keyword evidence="3" id="KW-0813">Transport</keyword>
<keyword evidence="7" id="KW-0406">Ion transport</keyword>
<dbReference type="RefSeq" id="WP_066596048.1">
    <property type="nucleotide sequence ID" value="NZ_CAJTBZ010000024.1"/>
</dbReference>
<feature type="chain" id="PRO_5011226117" evidence="11">
    <location>
        <begin position="21"/>
        <end position="372"/>
    </location>
</feature>
<evidence type="ECO:0000256" key="10">
    <source>
        <dbReference type="ARBA" id="ARBA00023237"/>
    </source>
</evidence>
<comment type="caution">
    <text evidence="13">The sequence shown here is derived from an EMBL/GenBank/DDBJ whole genome shotgun (WGS) entry which is preliminary data.</text>
</comment>
<keyword evidence="14" id="KW-1185">Reference proteome</keyword>
<dbReference type="CDD" id="cd00342">
    <property type="entry name" value="gram_neg_porins"/>
    <property type="match status" value="1"/>
</dbReference>
<dbReference type="PANTHER" id="PTHR34501:SF9">
    <property type="entry name" value="MAJOR OUTER MEMBRANE PROTEIN P.IA"/>
    <property type="match status" value="1"/>
</dbReference>
<evidence type="ECO:0000313" key="14">
    <source>
        <dbReference type="Proteomes" id="UP000214610"/>
    </source>
</evidence>
<dbReference type="Gene3D" id="2.40.160.10">
    <property type="entry name" value="Porin"/>
    <property type="match status" value="1"/>
</dbReference>
<evidence type="ECO:0000256" key="2">
    <source>
        <dbReference type="ARBA" id="ARBA00011233"/>
    </source>
</evidence>
<dbReference type="AlphaFoldDB" id="A0A227K9Z4"/>
<proteinExistence type="predicted"/>
<dbReference type="GeneID" id="78362875"/>
<gene>
    <name evidence="13" type="ORF">ADH67_12775</name>
</gene>
<dbReference type="GO" id="GO:0046930">
    <property type="term" value="C:pore complex"/>
    <property type="evidence" value="ECO:0007669"/>
    <property type="project" value="UniProtKB-KW"/>
</dbReference>